<dbReference type="OrthoDB" id="9784984at2"/>
<evidence type="ECO:0000313" key="9">
    <source>
        <dbReference type="Proteomes" id="UP000006844"/>
    </source>
</evidence>
<evidence type="ECO:0000256" key="5">
    <source>
        <dbReference type="ARBA" id="ARBA00023163"/>
    </source>
</evidence>
<evidence type="ECO:0000256" key="6">
    <source>
        <dbReference type="RuleBase" id="RU000716"/>
    </source>
</evidence>
<dbReference type="SUPFAM" id="SSF88946">
    <property type="entry name" value="Sigma2 domain of RNA polymerase sigma factors"/>
    <property type="match status" value="1"/>
</dbReference>
<keyword evidence="2 6" id="KW-0805">Transcription regulation</keyword>
<dbReference type="PANTHER" id="PTHR43133:SF62">
    <property type="entry name" value="RNA POLYMERASE SIGMA FACTOR SIGZ"/>
    <property type="match status" value="1"/>
</dbReference>
<dbReference type="GO" id="GO:0016987">
    <property type="term" value="F:sigma factor activity"/>
    <property type="evidence" value="ECO:0007669"/>
    <property type="project" value="UniProtKB-KW"/>
</dbReference>
<evidence type="ECO:0000256" key="4">
    <source>
        <dbReference type="ARBA" id="ARBA00023125"/>
    </source>
</evidence>
<reference evidence="8 9" key="1">
    <citation type="journal article" date="2012" name="Stand. Genomic Sci.">
        <title>Complete genome sequence of Terriglobus saanensis type strain SP1PR4(T), an Acidobacteria from tundra soil.</title>
        <authorList>
            <person name="Rawat S.R."/>
            <person name="Mannisto M.K."/>
            <person name="Starovoytov V."/>
            <person name="Goodwin L."/>
            <person name="Nolan M."/>
            <person name="Hauser L."/>
            <person name="Land M."/>
            <person name="Davenport K.W."/>
            <person name="Woyke T."/>
            <person name="Haggblom M.M."/>
        </authorList>
    </citation>
    <scope>NUCLEOTIDE SEQUENCE</scope>
    <source>
        <strain evidence="9">ATCC BAA-1853 / DSM 23119 / SP1PR4</strain>
    </source>
</reference>
<dbReference type="eggNOG" id="COG1595">
    <property type="taxonomic scope" value="Bacteria"/>
</dbReference>
<dbReference type="Gene3D" id="1.10.1740.10">
    <property type="match status" value="1"/>
</dbReference>
<gene>
    <name evidence="8" type="ordered locus">AciPR4_0777</name>
</gene>
<dbReference type="AlphaFoldDB" id="E8V6E5"/>
<dbReference type="SUPFAM" id="SSF88659">
    <property type="entry name" value="Sigma3 and sigma4 domains of RNA polymerase sigma factors"/>
    <property type="match status" value="1"/>
</dbReference>
<dbReference type="InterPro" id="IPR014284">
    <property type="entry name" value="RNA_pol_sigma-70_dom"/>
</dbReference>
<keyword evidence="5 6" id="KW-0804">Transcription</keyword>
<keyword evidence="3 6" id="KW-0731">Sigma factor</keyword>
<evidence type="ECO:0000256" key="1">
    <source>
        <dbReference type="ARBA" id="ARBA00010641"/>
    </source>
</evidence>
<dbReference type="NCBIfam" id="TIGR02937">
    <property type="entry name" value="sigma70-ECF"/>
    <property type="match status" value="1"/>
</dbReference>
<dbReference type="HOGENOM" id="CLU_047691_1_3_0"/>
<dbReference type="PANTHER" id="PTHR43133">
    <property type="entry name" value="RNA POLYMERASE ECF-TYPE SIGMA FACTO"/>
    <property type="match status" value="1"/>
</dbReference>
<dbReference type="InterPro" id="IPR013324">
    <property type="entry name" value="RNA_pol_sigma_r3/r4-like"/>
</dbReference>
<dbReference type="InterPro" id="IPR000838">
    <property type="entry name" value="RNA_pol_sigma70_ECF_CS"/>
</dbReference>
<name>E8V6E5_TERSS</name>
<dbReference type="GO" id="GO:0006352">
    <property type="term" value="P:DNA-templated transcription initiation"/>
    <property type="evidence" value="ECO:0007669"/>
    <property type="project" value="InterPro"/>
</dbReference>
<dbReference type="PROSITE" id="PS01063">
    <property type="entry name" value="SIGMA70_ECF"/>
    <property type="match status" value="1"/>
</dbReference>
<dbReference type="KEGG" id="tsa:AciPR4_0777"/>
<dbReference type="RefSeq" id="WP_013567343.1">
    <property type="nucleotide sequence ID" value="NC_014963.1"/>
</dbReference>
<dbReference type="InterPro" id="IPR007627">
    <property type="entry name" value="RNA_pol_sigma70_r2"/>
</dbReference>
<dbReference type="EMBL" id="CP002467">
    <property type="protein sequence ID" value="ADV81610.1"/>
    <property type="molecule type" value="Genomic_DNA"/>
</dbReference>
<keyword evidence="9" id="KW-1185">Reference proteome</keyword>
<dbReference type="Pfam" id="PF04542">
    <property type="entry name" value="Sigma70_r2"/>
    <property type="match status" value="1"/>
</dbReference>
<dbReference type="STRING" id="401053.AciPR4_0777"/>
<dbReference type="InterPro" id="IPR013325">
    <property type="entry name" value="RNA_pol_sigma_r2"/>
</dbReference>
<protein>
    <recommendedName>
        <fullName evidence="6">RNA polymerase sigma factor</fullName>
    </recommendedName>
</protein>
<dbReference type="Proteomes" id="UP000006844">
    <property type="component" value="Chromosome"/>
</dbReference>
<sequence>MSIESHKLDPEIPTQLLDQRKQFLGFVQRRVADGALAEDILQTAYIRALQHGGELRANESAVAWFYRILRNAIIDHYRRRTTENKLLEAWGHALEHLPAKDPTLELVVCTCITAVLDHLTPAYAEILREVDLGNISLKDFATAHNITSGNAGVRAYRARLALRRELLRTCGCCAEHGCVDCTCRPA</sequence>
<evidence type="ECO:0000313" key="8">
    <source>
        <dbReference type="EMBL" id="ADV81610.1"/>
    </source>
</evidence>
<dbReference type="Gene3D" id="1.10.10.10">
    <property type="entry name" value="Winged helix-like DNA-binding domain superfamily/Winged helix DNA-binding domain"/>
    <property type="match status" value="1"/>
</dbReference>
<dbReference type="GO" id="GO:0003677">
    <property type="term" value="F:DNA binding"/>
    <property type="evidence" value="ECO:0007669"/>
    <property type="project" value="UniProtKB-KW"/>
</dbReference>
<evidence type="ECO:0000256" key="3">
    <source>
        <dbReference type="ARBA" id="ARBA00023082"/>
    </source>
</evidence>
<feature type="domain" description="RNA polymerase sigma-70 region 2" evidence="7">
    <location>
        <begin position="22"/>
        <end position="81"/>
    </location>
</feature>
<evidence type="ECO:0000256" key="2">
    <source>
        <dbReference type="ARBA" id="ARBA00023015"/>
    </source>
</evidence>
<dbReference type="InterPro" id="IPR039425">
    <property type="entry name" value="RNA_pol_sigma-70-like"/>
</dbReference>
<dbReference type="InterPro" id="IPR036388">
    <property type="entry name" value="WH-like_DNA-bd_sf"/>
</dbReference>
<accession>E8V6E5</accession>
<evidence type="ECO:0000259" key="7">
    <source>
        <dbReference type="Pfam" id="PF04542"/>
    </source>
</evidence>
<proteinExistence type="inferred from homology"/>
<keyword evidence="4 6" id="KW-0238">DNA-binding</keyword>
<comment type="similarity">
    <text evidence="1 6">Belongs to the sigma-70 factor family. ECF subfamily.</text>
</comment>
<organism evidence="8 9">
    <name type="scientific">Terriglobus saanensis (strain ATCC BAA-1853 / DSM 23119 / SP1PR4)</name>
    <dbReference type="NCBI Taxonomy" id="401053"/>
    <lineage>
        <taxon>Bacteria</taxon>
        <taxon>Pseudomonadati</taxon>
        <taxon>Acidobacteriota</taxon>
        <taxon>Terriglobia</taxon>
        <taxon>Terriglobales</taxon>
        <taxon>Acidobacteriaceae</taxon>
        <taxon>Terriglobus</taxon>
    </lineage>
</organism>